<reference evidence="2" key="1">
    <citation type="journal article" date="2021" name="Cell">
        <title>Tracing the genetic footprints of vertebrate landing in non-teleost ray-finned fishes.</title>
        <authorList>
            <person name="Bi X."/>
            <person name="Wang K."/>
            <person name="Yang L."/>
            <person name="Pan H."/>
            <person name="Jiang H."/>
            <person name="Wei Q."/>
            <person name="Fang M."/>
            <person name="Yu H."/>
            <person name="Zhu C."/>
            <person name="Cai Y."/>
            <person name="He Y."/>
            <person name="Gan X."/>
            <person name="Zeng H."/>
            <person name="Yu D."/>
            <person name="Zhu Y."/>
            <person name="Jiang H."/>
            <person name="Qiu Q."/>
            <person name="Yang H."/>
            <person name="Zhang Y.E."/>
            <person name="Wang W."/>
            <person name="Zhu M."/>
            <person name="He S."/>
            <person name="Zhang G."/>
        </authorList>
    </citation>
    <scope>NUCLEOTIDE SEQUENCE</scope>
    <source>
        <strain evidence="2">Pddl_001</strain>
    </source>
</reference>
<dbReference type="EMBL" id="JAAWVQ010095744">
    <property type="protein sequence ID" value="MBN3280113.1"/>
    <property type="molecule type" value="Genomic_DNA"/>
</dbReference>
<protein>
    <submittedName>
        <fullName evidence="2">CAC1H protein</fullName>
    </submittedName>
</protein>
<accession>A0ABS2Y130</accession>
<proteinExistence type="predicted"/>
<comment type="caution">
    <text evidence="2">The sequence shown here is derived from an EMBL/GenBank/DDBJ whole genome shotgun (WGS) entry which is preliminary data.</text>
</comment>
<gene>
    <name evidence="2" type="primary">Cacna1h_1</name>
    <name evidence="2" type="ORF">GTO93_0017747</name>
</gene>
<evidence type="ECO:0000313" key="3">
    <source>
        <dbReference type="Proteomes" id="UP001166093"/>
    </source>
</evidence>
<feature type="non-terminal residue" evidence="2">
    <location>
        <position position="107"/>
    </location>
</feature>
<evidence type="ECO:0000313" key="2">
    <source>
        <dbReference type="EMBL" id="MBN3280113.1"/>
    </source>
</evidence>
<sequence length="107" mass="11604">MTDGEGREQFHPLGSEEVRVPISSSEQCPAQGKDPGDEDGGSAGNPVLESLGSGGSSGLDRAPDLVSEEEEQVPYPVLAPVVFFWLKQTTRPRSWCLRLVCNPYPFQ</sequence>
<keyword evidence="3" id="KW-1185">Reference proteome</keyword>
<dbReference type="Proteomes" id="UP001166093">
    <property type="component" value="Unassembled WGS sequence"/>
</dbReference>
<feature type="non-terminal residue" evidence="2">
    <location>
        <position position="1"/>
    </location>
</feature>
<feature type="region of interest" description="Disordered" evidence="1">
    <location>
        <begin position="1"/>
        <end position="71"/>
    </location>
</feature>
<name>A0ABS2Y130_POLSP</name>
<feature type="compositionally biased region" description="Basic and acidic residues" evidence="1">
    <location>
        <begin position="1"/>
        <end position="19"/>
    </location>
</feature>
<evidence type="ECO:0000256" key="1">
    <source>
        <dbReference type="SAM" id="MobiDB-lite"/>
    </source>
</evidence>
<organism evidence="2 3">
    <name type="scientific">Polyodon spathula</name>
    <name type="common">North American paddlefish</name>
    <name type="synonym">Squalus spathula</name>
    <dbReference type="NCBI Taxonomy" id="7913"/>
    <lineage>
        <taxon>Eukaryota</taxon>
        <taxon>Metazoa</taxon>
        <taxon>Chordata</taxon>
        <taxon>Craniata</taxon>
        <taxon>Vertebrata</taxon>
        <taxon>Euteleostomi</taxon>
        <taxon>Actinopterygii</taxon>
        <taxon>Chondrostei</taxon>
        <taxon>Acipenseriformes</taxon>
        <taxon>Polyodontidae</taxon>
        <taxon>Polyodon</taxon>
    </lineage>
</organism>